<dbReference type="AlphaFoldDB" id="A0A6J7EVL6"/>
<reference evidence="1" key="1">
    <citation type="submission" date="2020-05" db="EMBL/GenBank/DDBJ databases">
        <authorList>
            <person name="Chiriac C."/>
            <person name="Salcher M."/>
            <person name="Ghai R."/>
            <person name="Kavagutti S V."/>
        </authorList>
    </citation>
    <scope>NUCLEOTIDE SEQUENCE</scope>
</reference>
<gene>
    <name evidence="1" type="ORF">UFOPK3402_02027</name>
</gene>
<proteinExistence type="predicted"/>
<accession>A0A6J7EVL6</accession>
<sequence>MNPSEQLEACSLCGKLSATVNHQLAAKGA</sequence>
<evidence type="ECO:0000313" key="1">
    <source>
        <dbReference type="EMBL" id="CAB4887186.1"/>
    </source>
</evidence>
<dbReference type="EMBL" id="CAFBLS010000343">
    <property type="protein sequence ID" value="CAB4887186.1"/>
    <property type="molecule type" value="Genomic_DNA"/>
</dbReference>
<organism evidence="1">
    <name type="scientific">freshwater metagenome</name>
    <dbReference type="NCBI Taxonomy" id="449393"/>
    <lineage>
        <taxon>unclassified sequences</taxon>
        <taxon>metagenomes</taxon>
        <taxon>ecological metagenomes</taxon>
    </lineage>
</organism>
<name>A0A6J7EVL6_9ZZZZ</name>
<protein>
    <submittedName>
        <fullName evidence="1">Unannotated protein</fullName>
    </submittedName>
</protein>